<comment type="caution">
    <text evidence="1">The sequence shown here is derived from an EMBL/GenBank/DDBJ whole genome shotgun (WGS) entry which is preliminary data.</text>
</comment>
<dbReference type="Proteomes" id="UP001187192">
    <property type="component" value="Unassembled WGS sequence"/>
</dbReference>
<sequence>MCNRSAARIATYKRHALPLYFAGRSHHHHHRSPLPCRSNLGELVQLDIRNTGNNAPNQWQPISVPPSICPKGCSAHRPTTRKFYYLMSVETKFQGQEQGLYARLS</sequence>
<reference evidence="1" key="1">
    <citation type="submission" date="2023-07" db="EMBL/GenBank/DDBJ databases">
        <title>draft genome sequence of fig (Ficus carica).</title>
        <authorList>
            <person name="Takahashi T."/>
            <person name="Nishimura K."/>
        </authorList>
    </citation>
    <scope>NUCLEOTIDE SEQUENCE</scope>
</reference>
<organism evidence="1 2">
    <name type="scientific">Ficus carica</name>
    <name type="common">Common fig</name>
    <dbReference type="NCBI Taxonomy" id="3494"/>
    <lineage>
        <taxon>Eukaryota</taxon>
        <taxon>Viridiplantae</taxon>
        <taxon>Streptophyta</taxon>
        <taxon>Embryophyta</taxon>
        <taxon>Tracheophyta</taxon>
        <taxon>Spermatophyta</taxon>
        <taxon>Magnoliopsida</taxon>
        <taxon>eudicotyledons</taxon>
        <taxon>Gunneridae</taxon>
        <taxon>Pentapetalae</taxon>
        <taxon>rosids</taxon>
        <taxon>fabids</taxon>
        <taxon>Rosales</taxon>
        <taxon>Moraceae</taxon>
        <taxon>Ficeae</taxon>
        <taxon>Ficus</taxon>
    </lineage>
</organism>
<evidence type="ECO:0000313" key="2">
    <source>
        <dbReference type="Proteomes" id="UP001187192"/>
    </source>
</evidence>
<accession>A0AA88D8P9</accession>
<dbReference type="AlphaFoldDB" id="A0AA88D8P9"/>
<proteinExistence type="predicted"/>
<gene>
    <name evidence="1" type="ORF">TIFTF001_017827</name>
</gene>
<protein>
    <submittedName>
        <fullName evidence="1">Uncharacterized protein</fullName>
    </submittedName>
</protein>
<dbReference type="EMBL" id="BTGU01000028">
    <property type="protein sequence ID" value="GMN48655.1"/>
    <property type="molecule type" value="Genomic_DNA"/>
</dbReference>
<keyword evidence="2" id="KW-1185">Reference proteome</keyword>
<evidence type="ECO:0000313" key="1">
    <source>
        <dbReference type="EMBL" id="GMN48655.1"/>
    </source>
</evidence>
<name>A0AA88D8P9_FICCA</name>